<comment type="caution">
    <text evidence="1">The sequence shown here is derived from an EMBL/GenBank/DDBJ whole genome shotgun (WGS) entry which is preliminary data.</text>
</comment>
<proteinExistence type="predicted"/>
<dbReference type="RefSeq" id="WP_153530696.1">
    <property type="nucleotide sequence ID" value="NZ_WEGH01000001.1"/>
</dbReference>
<dbReference type="EMBL" id="WEGH01000001">
    <property type="protein sequence ID" value="MQY02540.1"/>
    <property type="molecule type" value="Genomic_DNA"/>
</dbReference>
<organism evidence="1 2">
    <name type="scientific">Actinomadura macrotermitis</name>
    <dbReference type="NCBI Taxonomy" id="2585200"/>
    <lineage>
        <taxon>Bacteria</taxon>
        <taxon>Bacillati</taxon>
        <taxon>Actinomycetota</taxon>
        <taxon>Actinomycetes</taxon>
        <taxon>Streptosporangiales</taxon>
        <taxon>Thermomonosporaceae</taxon>
        <taxon>Actinomadura</taxon>
    </lineage>
</organism>
<sequence>MELKPVALYREMYGGEREDLPSIHNASGRIVEPDRAQILEYMRTAKSGLDVMEAVPDLFTPGEHVNTSLQTDGTWIWRVDSVRYATIRPLVLPALFIEDVRARGYVPPAPEWTEELSAAVQRWW</sequence>
<dbReference type="OrthoDB" id="275232at2"/>
<evidence type="ECO:0000313" key="2">
    <source>
        <dbReference type="Proteomes" id="UP000487268"/>
    </source>
</evidence>
<reference evidence="1 2" key="1">
    <citation type="submission" date="2019-10" db="EMBL/GenBank/DDBJ databases">
        <title>Actinomadura rubteroloni sp. nov. and Actinomadura macrotermitis sp. nov., isolated from the gut of fungus growing-termite Macrotermes natalensis.</title>
        <authorList>
            <person name="Benndorf R."/>
            <person name="Martin K."/>
            <person name="Kuefner M."/>
            <person name="De Beer W."/>
            <person name="Kaster A.-K."/>
            <person name="Vollmers J."/>
            <person name="Poulsen M."/>
            <person name="Beemelmanns C."/>
        </authorList>
    </citation>
    <scope>NUCLEOTIDE SEQUENCE [LARGE SCALE GENOMIC DNA]</scope>
    <source>
        <strain evidence="1 2">RB68</strain>
    </source>
</reference>
<protein>
    <submittedName>
        <fullName evidence="1">Uncharacterized protein</fullName>
    </submittedName>
</protein>
<evidence type="ECO:0000313" key="1">
    <source>
        <dbReference type="EMBL" id="MQY02540.1"/>
    </source>
</evidence>
<gene>
    <name evidence="1" type="ORF">ACRB68_05700</name>
</gene>
<accession>A0A7K0BMZ1</accession>
<dbReference type="AlphaFoldDB" id="A0A7K0BMZ1"/>
<name>A0A7K0BMZ1_9ACTN</name>
<dbReference type="Proteomes" id="UP000487268">
    <property type="component" value="Unassembled WGS sequence"/>
</dbReference>
<keyword evidence="2" id="KW-1185">Reference proteome</keyword>